<keyword evidence="2" id="KW-0479">Metal-binding</keyword>
<sequence>MPLALAALEQRVVSCERCPRLREYCEEVARKRRRMWSEWDYWGKPVPSFGDPGARLLLVGLAPGAHGSNRTGRPFTGDGSGDFLYPALYEAGFASQPKATHRGDGLRLLDAWITAVGRCAPPGNKPLPAELANCAPYLDEEVAALPRVRVIFALGKIAFDGIVGHLIRTGQIARRGPLQFGHGVCYAIPGGRFLMASYHPSLQNTNTGKLTREMMLDVLAEARTRIGERRN</sequence>
<reference evidence="11 12" key="1">
    <citation type="journal article" date="2009" name="Appl. Environ. Microbiol.">
        <title>Three genomes from the phylum Acidobacteria provide insight into the lifestyles of these microorganisms in soils.</title>
        <authorList>
            <person name="Ward N.L."/>
            <person name="Challacombe J.F."/>
            <person name="Janssen P.H."/>
            <person name="Henrissat B."/>
            <person name="Coutinho P.M."/>
            <person name="Wu M."/>
            <person name="Xie G."/>
            <person name="Haft D.H."/>
            <person name="Sait M."/>
            <person name="Badger J."/>
            <person name="Barabote R.D."/>
            <person name="Bradley B."/>
            <person name="Brettin T.S."/>
            <person name="Brinkac L.M."/>
            <person name="Bruce D."/>
            <person name="Creasy T."/>
            <person name="Daugherty S.C."/>
            <person name="Davidsen T.M."/>
            <person name="DeBoy R.T."/>
            <person name="Detter J.C."/>
            <person name="Dodson R.J."/>
            <person name="Durkin A.S."/>
            <person name="Ganapathy A."/>
            <person name="Gwinn-Giglio M."/>
            <person name="Han C.S."/>
            <person name="Khouri H."/>
            <person name="Kiss H."/>
            <person name="Kothari S.P."/>
            <person name="Madupu R."/>
            <person name="Nelson K.E."/>
            <person name="Nelson W.C."/>
            <person name="Paulsen I."/>
            <person name="Penn K."/>
            <person name="Ren Q."/>
            <person name="Rosovitz M.J."/>
            <person name="Selengut J.D."/>
            <person name="Shrivastava S."/>
            <person name="Sullivan S.A."/>
            <person name="Tapia R."/>
            <person name="Thompson L.S."/>
            <person name="Watkins K.L."/>
            <person name="Yang Q."/>
            <person name="Yu C."/>
            <person name="Zafar N."/>
            <person name="Zhou L."/>
            <person name="Kuske C.R."/>
        </authorList>
    </citation>
    <scope>NUCLEOTIDE SEQUENCE [LARGE SCALE GENOMIC DNA]</scope>
    <source>
        <strain evidence="12">ATCC 51196 / DSM 11244 / BCRC 80197 / JCM 7670 / NBRC 15755 / NCIMB 13165 / 161</strain>
    </source>
</reference>
<dbReference type="SMART" id="SM00986">
    <property type="entry name" value="UDG"/>
    <property type="match status" value="1"/>
</dbReference>
<evidence type="ECO:0000256" key="6">
    <source>
        <dbReference type="ARBA" id="ARBA00023014"/>
    </source>
</evidence>
<keyword evidence="4" id="KW-0378">Hydrolase</keyword>
<evidence type="ECO:0000256" key="7">
    <source>
        <dbReference type="ARBA" id="ARBA00023204"/>
    </source>
</evidence>
<evidence type="ECO:0000313" key="12">
    <source>
        <dbReference type="Proteomes" id="UP000002207"/>
    </source>
</evidence>
<dbReference type="STRING" id="240015.ACP_0794"/>
<dbReference type="Pfam" id="PF03167">
    <property type="entry name" value="UDG"/>
    <property type="match status" value="1"/>
</dbReference>
<dbReference type="GO" id="GO:0033958">
    <property type="term" value="F:DNA-deoxyinosine glycosylase activity"/>
    <property type="evidence" value="ECO:0007669"/>
    <property type="project" value="InterPro"/>
</dbReference>
<dbReference type="SUPFAM" id="SSF52141">
    <property type="entry name" value="Uracil-DNA glycosylase-like"/>
    <property type="match status" value="1"/>
</dbReference>
<evidence type="ECO:0000256" key="5">
    <source>
        <dbReference type="ARBA" id="ARBA00023004"/>
    </source>
</evidence>
<proteinExistence type="inferred from homology"/>
<accession>C1F2C9</accession>
<name>C1F2C9_ACIC5</name>
<dbReference type="CDD" id="cd10031">
    <property type="entry name" value="UDG-F5_TTUDGB_like"/>
    <property type="match status" value="1"/>
</dbReference>
<evidence type="ECO:0000256" key="1">
    <source>
        <dbReference type="ARBA" id="ARBA00022485"/>
    </source>
</evidence>
<protein>
    <recommendedName>
        <fullName evidence="9">Type-5 uracil-DNA glycosylase</fullName>
    </recommendedName>
</protein>
<keyword evidence="5" id="KW-0408">Iron</keyword>
<evidence type="ECO:0000256" key="8">
    <source>
        <dbReference type="ARBA" id="ARBA00023779"/>
    </source>
</evidence>
<gene>
    <name evidence="11" type="ordered locus">ACP_0794</name>
</gene>
<keyword evidence="3" id="KW-0227">DNA damage</keyword>
<keyword evidence="12" id="KW-1185">Reference proteome</keyword>
<evidence type="ECO:0000259" key="10">
    <source>
        <dbReference type="SMART" id="SM00986"/>
    </source>
</evidence>
<keyword evidence="6" id="KW-0411">Iron-sulfur</keyword>
<keyword evidence="1" id="KW-0004">4Fe-4S</keyword>
<evidence type="ECO:0000256" key="9">
    <source>
        <dbReference type="ARBA" id="ARBA00023887"/>
    </source>
</evidence>
<dbReference type="HOGENOM" id="CLU_083279_0_0_0"/>
<dbReference type="InterPro" id="IPR036895">
    <property type="entry name" value="Uracil-DNA_glycosylase-like_sf"/>
</dbReference>
<dbReference type="InterPro" id="IPR051536">
    <property type="entry name" value="UDG_Type-4/5"/>
</dbReference>
<dbReference type="eggNOG" id="COG1573">
    <property type="taxonomic scope" value="Bacteria"/>
</dbReference>
<evidence type="ECO:0000313" key="11">
    <source>
        <dbReference type="EMBL" id="ACO31603.1"/>
    </source>
</evidence>
<dbReference type="GO" id="GO:0046872">
    <property type="term" value="F:metal ion binding"/>
    <property type="evidence" value="ECO:0007669"/>
    <property type="project" value="UniProtKB-KW"/>
</dbReference>
<dbReference type="GO" id="GO:0004844">
    <property type="term" value="F:uracil DNA N-glycosylase activity"/>
    <property type="evidence" value="ECO:0007669"/>
    <property type="project" value="InterPro"/>
</dbReference>
<evidence type="ECO:0000256" key="4">
    <source>
        <dbReference type="ARBA" id="ARBA00022801"/>
    </source>
</evidence>
<dbReference type="GO" id="GO:0006284">
    <property type="term" value="P:base-excision repair"/>
    <property type="evidence" value="ECO:0007669"/>
    <property type="project" value="InterPro"/>
</dbReference>
<dbReference type="InterPro" id="IPR044147">
    <property type="entry name" value="UdgB-like"/>
</dbReference>
<organism evidence="11 12">
    <name type="scientific">Acidobacterium capsulatum (strain ATCC 51196 / DSM 11244 / BCRC 80197 / JCM 7670 / NBRC 15755 / NCIMB 13165 / 161)</name>
    <dbReference type="NCBI Taxonomy" id="240015"/>
    <lineage>
        <taxon>Bacteria</taxon>
        <taxon>Pseudomonadati</taxon>
        <taxon>Acidobacteriota</taxon>
        <taxon>Terriglobia</taxon>
        <taxon>Terriglobales</taxon>
        <taxon>Acidobacteriaceae</taxon>
        <taxon>Acidobacterium</taxon>
    </lineage>
</organism>
<dbReference type="KEGG" id="aca:ACP_0794"/>
<dbReference type="GO" id="GO:0051539">
    <property type="term" value="F:4 iron, 4 sulfur cluster binding"/>
    <property type="evidence" value="ECO:0007669"/>
    <property type="project" value="UniProtKB-KW"/>
</dbReference>
<keyword evidence="7" id="KW-0234">DNA repair</keyword>
<dbReference type="InParanoid" id="C1F2C9"/>
<dbReference type="InterPro" id="IPR005122">
    <property type="entry name" value="Uracil-DNA_glycosylase-like"/>
</dbReference>
<feature type="domain" description="Uracil-DNA glycosylase-like" evidence="10">
    <location>
        <begin position="47"/>
        <end position="219"/>
    </location>
</feature>
<dbReference type="Proteomes" id="UP000002207">
    <property type="component" value="Chromosome"/>
</dbReference>
<dbReference type="PANTHER" id="PTHR33693:SF3">
    <property type="entry name" value="TYPE-5 URACIL-DNA GLYCOSYLASE"/>
    <property type="match status" value="1"/>
</dbReference>
<dbReference type="SMART" id="SM00987">
    <property type="entry name" value="UreE_C"/>
    <property type="match status" value="1"/>
</dbReference>
<dbReference type="EMBL" id="CP001472">
    <property type="protein sequence ID" value="ACO31603.1"/>
    <property type="molecule type" value="Genomic_DNA"/>
</dbReference>
<comment type="similarity">
    <text evidence="8">Belongs to the uracil-DNA glycosylase (UDG) superfamily. Type 5 (UDGb) family.</text>
</comment>
<evidence type="ECO:0000256" key="2">
    <source>
        <dbReference type="ARBA" id="ARBA00022723"/>
    </source>
</evidence>
<evidence type="ECO:0000256" key="3">
    <source>
        <dbReference type="ARBA" id="ARBA00022763"/>
    </source>
</evidence>
<dbReference type="PANTHER" id="PTHR33693">
    <property type="entry name" value="TYPE-5 URACIL-DNA GLYCOSYLASE"/>
    <property type="match status" value="1"/>
</dbReference>
<dbReference type="AlphaFoldDB" id="C1F2C9"/>
<dbReference type="Gene3D" id="3.40.470.10">
    <property type="entry name" value="Uracil-DNA glycosylase-like domain"/>
    <property type="match status" value="1"/>
</dbReference>